<name>A0A097EY66_9CAUD</name>
<organism evidence="1 2">
    <name type="scientific">Escherichia phage 121Q</name>
    <dbReference type="NCBI Taxonomy" id="1555202"/>
    <lineage>
        <taxon>Viruses</taxon>
        <taxon>Duplodnaviria</taxon>
        <taxon>Heunggongvirae</taxon>
        <taxon>Uroviricota</taxon>
        <taxon>Caudoviricetes</taxon>
        <taxon>Asteriusvirus</taxon>
        <taxon>Asteriusvirus av121Q</taxon>
    </lineage>
</organism>
<dbReference type="EMBL" id="KM507819">
    <property type="protein sequence ID" value="AIT14372.1"/>
    <property type="molecule type" value="Genomic_DNA"/>
</dbReference>
<keyword evidence="2" id="KW-1185">Reference proteome</keyword>
<dbReference type="GeneID" id="22111522"/>
<dbReference type="KEGG" id="vg:22111522"/>
<evidence type="ECO:0000313" key="1">
    <source>
        <dbReference type="EMBL" id="AIT14372.1"/>
    </source>
</evidence>
<dbReference type="Proteomes" id="UP000029889">
    <property type="component" value="Segment"/>
</dbReference>
<proteinExistence type="predicted"/>
<sequence length="185" mass="22916">MFFDQTFTLYHDSGKVEIVDDLLQYIADHQGIDRFHSKMKFDLAEFNKKNRETFWKNRFYYEMFPEEFVGYYLCTEKGLLVSPDLLMGEYMILYNEYWEHKRKARDTEWRHKRSYMYKHNHSRYKRPKTQQERRMACAVLKDEGEPDIRGRRKMRSLPSYWDDIRTRHSTGWKYSTKRKHQYKGS</sequence>
<protein>
    <submittedName>
        <fullName evidence="1">Uncharacterized protein</fullName>
    </submittedName>
</protein>
<accession>A0A097EY66</accession>
<gene>
    <name evidence="1" type="primary">482</name>
    <name evidence="1" type="ORF">PBI_121Q_482</name>
</gene>
<dbReference type="RefSeq" id="YP_009102069.1">
    <property type="nucleotide sequence ID" value="NC_025447.1"/>
</dbReference>
<evidence type="ECO:0000313" key="2">
    <source>
        <dbReference type="Proteomes" id="UP000029889"/>
    </source>
</evidence>
<dbReference type="OrthoDB" id="19013at10239"/>
<reference evidence="1 2" key="1">
    <citation type="submission" date="2014-09" db="EMBL/GenBank/DDBJ databases">
        <authorList>
            <person name="Lapin J.S."/>
            <person name="Pope W.H."/>
            <person name="Hua J."/>
            <person name="Ford M.E."/>
            <person name="Conway J.F."/>
            <person name="Hatfull G.F."/>
            <person name="Hendrix R.W."/>
        </authorList>
    </citation>
    <scope>NUCLEOTIDE SEQUENCE [LARGE SCALE GENOMIC DNA]</scope>
</reference>